<evidence type="ECO:0000259" key="5">
    <source>
        <dbReference type="PROSITE" id="PS50927"/>
    </source>
</evidence>
<accession>A0AAW0M5Y2</accession>
<reference evidence="6" key="1">
    <citation type="submission" date="2017-12" db="EMBL/GenBank/DDBJ databases">
        <authorList>
            <person name="Barbosa P."/>
            <person name="Usie A."/>
            <person name="Ramos A.M."/>
        </authorList>
    </citation>
    <scope>NUCLEOTIDE SEQUENCE</scope>
    <source>
        <strain evidence="6">HL8</strain>
        <tissue evidence="6">Leaves</tissue>
    </source>
</reference>
<dbReference type="AlphaFoldDB" id="A0AAW0M5Y2"/>
<evidence type="ECO:0000256" key="3">
    <source>
        <dbReference type="ARBA" id="ARBA00023180"/>
    </source>
</evidence>
<organism evidence="6">
    <name type="scientific">Quercus suber</name>
    <name type="common">Cork oak</name>
    <dbReference type="NCBI Taxonomy" id="58331"/>
    <lineage>
        <taxon>Eukaryota</taxon>
        <taxon>Viridiplantae</taxon>
        <taxon>Streptophyta</taxon>
        <taxon>Embryophyta</taxon>
        <taxon>Tracheophyta</taxon>
        <taxon>Spermatophyta</taxon>
        <taxon>Magnoliopsida</taxon>
        <taxon>eudicotyledons</taxon>
        <taxon>Gunneridae</taxon>
        <taxon>Pentapetalae</taxon>
        <taxon>rosids</taxon>
        <taxon>fabids</taxon>
        <taxon>Fagales</taxon>
        <taxon>Fagaceae</taxon>
        <taxon>Quercus</taxon>
    </lineage>
</organism>
<feature type="signal peptide" evidence="4">
    <location>
        <begin position="1"/>
        <end position="19"/>
    </location>
</feature>
<dbReference type="InterPro" id="IPR051343">
    <property type="entry name" value="G-type_lectin_kinases/EP1-like"/>
</dbReference>
<protein>
    <submittedName>
        <fullName evidence="6">Ep1-like glycoprotein 2</fullName>
    </submittedName>
</protein>
<dbReference type="SMART" id="SM00108">
    <property type="entry name" value="B_lectin"/>
    <property type="match status" value="1"/>
</dbReference>
<proteinExistence type="predicted"/>
<evidence type="ECO:0000256" key="2">
    <source>
        <dbReference type="ARBA" id="ARBA00023157"/>
    </source>
</evidence>
<dbReference type="Pfam" id="PF01453">
    <property type="entry name" value="B_lectin"/>
    <property type="match status" value="1"/>
</dbReference>
<name>A0AAW0M5Y2_QUESU</name>
<sequence>MKSATAISLPFLLFIYIDGNIHEDVAPQLVWSANQKNPISINATLRLSSKRGLVLKDANRTTVWYTNIGAKSVASLNLSDMGNLMLLNQKNKTIRQSFDHPTDSLLPGQKLMSKDFDEAEEYDLDYVPGMPTRYSITRSSVKVDLTQFLKGF</sequence>
<evidence type="ECO:0000313" key="6">
    <source>
        <dbReference type="EMBL" id="KAK7858626.1"/>
    </source>
</evidence>
<gene>
    <name evidence="6" type="ORF">CFP56_011499</name>
</gene>
<feature type="chain" id="PRO_5043765854" evidence="4">
    <location>
        <begin position="20"/>
        <end position="152"/>
    </location>
</feature>
<feature type="domain" description="Bulb-type lectin" evidence="5">
    <location>
        <begin position="1"/>
        <end position="99"/>
    </location>
</feature>
<dbReference type="PROSITE" id="PS50927">
    <property type="entry name" value="BULB_LECTIN"/>
    <property type="match status" value="1"/>
</dbReference>
<evidence type="ECO:0000256" key="4">
    <source>
        <dbReference type="SAM" id="SignalP"/>
    </source>
</evidence>
<dbReference type="Gene3D" id="2.90.10.30">
    <property type="match status" value="1"/>
</dbReference>
<keyword evidence="1 4" id="KW-0732">Signal</keyword>
<dbReference type="InterPro" id="IPR001480">
    <property type="entry name" value="Bulb-type_lectin_dom"/>
</dbReference>
<dbReference type="SUPFAM" id="SSF51110">
    <property type="entry name" value="alpha-D-mannose-specific plant lectins"/>
    <property type="match status" value="1"/>
</dbReference>
<reference evidence="6" key="3">
    <citation type="submission" date="2023-07" db="EMBL/GenBank/DDBJ databases">
        <title>An improved reference 1 genome and first organelle genomes of Quercus suber.</title>
        <authorList>
            <consortium name="Genosuber Consortium"/>
            <person name="Usie A."/>
            <person name="Serra O."/>
            <person name="Barros P."/>
        </authorList>
    </citation>
    <scope>NUCLEOTIDE SEQUENCE</scope>
    <source>
        <strain evidence="6">HL8</strain>
        <tissue evidence="6">Leaves</tissue>
    </source>
</reference>
<dbReference type="EMBL" id="PKMF04000018">
    <property type="protein sequence ID" value="KAK7858626.1"/>
    <property type="molecule type" value="Genomic_DNA"/>
</dbReference>
<dbReference type="PANTHER" id="PTHR47976">
    <property type="entry name" value="G-TYPE LECTIN S-RECEPTOR-LIKE SERINE/THREONINE-PROTEIN KINASE SD2-5"/>
    <property type="match status" value="1"/>
</dbReference>
<keyword evidence="3" id="KW-0325">Glycoprotein</keyword>
<dbReference type="InterPro" id="IPR036426">
    <property type="entry name" value="Bulb-type_lectin_dom_sf"/>
</dbReference>
<evidence type="ECO:0000256" key="1">
    <source>
        <dbReference type="ARBA" id="ARBA00022729"/>
    </source>
</evidence>
<dbReference type="PANTHER" id="PTHR47976:SF30">
    <property type="entry name" value="RECEPTOR-LIKE SERINE_THREONINE-PROTEIN KINASE"/>
    <property type="match status" value="1"/>
</dbReference>
<comment type="caution">
    <text evidence="6">The sequence shown here is derived from an EMBL/GenBank/DDBJ whole genome shotgun (WGS) entry which is preliminary data.</text>
</comment>
<reference evidence="6" key="2">
    <citation type="journal article" date="2018" name="Sci. Data">
        <title>The draft genome sequence of cork oak.</title>
        <authorList>
            <person name="Ramos A.M."/>
            <person name="Usie A."/>
            <person name="Barbosa P."/>
            <person name="Barros P.M."/>
            <person name="Capote T."/>
            <person name="Chaves I."/>
            <person name="Simoes F."/>
            <person name="Abreu I."/>
            <person name="Carrasquinho I."/>
            <person name="Faro C."/>
            <person name="Guimaraes J.B."/>
            <person name="Mendonca D."/>
            <person name="Nobrega F."/>
            <person name="Rodrigues L."/>
            <person name="Saibo N.J.M."/>
            <person name="Varela M.C."/>
            <person name="Egas C."/>
            <person name="Matos J."/>
            <person name="Miguel C.M."/>
            <person name="Oliveira M.M."/>
            <person name="Ricardo C.P."/>
            <person name="Goncalves S."/>
        </authorList>
    </citation>
    <scope>NUCLEOTIDE SEQUENCE [LARGE SCALE GENOMIC DNA]</scope>
    <source>
        <strain evidence="6">HL8</strain>
    </source>
</reference>
<keyword evidence="2" id="KW-1015">Disulfide bond</keyword>